<dbReference type="SUPFAM" id="SSF52540">
    <property type="entry name" value="P-loop containing nucleoside triphosphate hydrolases"/>
    <property type="match status" value="1"/>
</dbReference>
<name>A0ABY8TMX3_TETOB</name>
<dbReference type="SUPFAM" id="SSF53807">
    <property type="entry name" value="Helical backbone' metal receptor"/>
    <property type="match status" value="1"/>
</dbReference>
<proteinExistence type="predicted"/>
<dbReference type="PROSITE" id="PS51274">
    <property type="entry name" value="GATASE_COBBQ"/>
    <property type="match status" value="1"/>
</dbReference>
<dbReference type="PANTHER" id="PTHR43873">
    <property type="entry name" value="COBYRINATE A,C-DIAMIDE SYNTHASE"/>
    <property type="match status" value="1"/>
</dbReference>
<dbReference type="Proteomes" id="UP001244341">
    <property type="component" value="Chromosome 2b"/>
</dbReference>
<dbReference type="SUPFAM" id="SSF52317">
    <property type="entry name" value="Class I glutamine amidotransferase-like"/>
    <property type="match status" value="1"/>
</dbReference>
<keyword evidence="2" id="KW-0436">Ligase</keyword>
<dbReference type="Gene3D" id="3.40.50.1980">
    <property type="entry name" value="Nitrogenase molybdenum iron protein domain"/>
    <property type="match status" value="1"/>
</dbReference>
<feature type="region of interest" description="Disordered" evidence="7">
    <location>
        <begin position="413"/>
        <end position="451"/>
    </location>
</feature>
<evidence type="ECO:0000256" key="4">
    <source>
        <dbReference type="ARBA" id="ARBA00022840"/>
    </source>
</evidence>
<dbReference type="InterPro" id="IPR029062">
    <property type="entry name" value="Class_I_gatase-like"/>
</dbReference>
<dbReference type="PANTHER" id="PTHR43873:SF1">
    <property type="entry name" value="COBYRINATE A,C-DIAMIDE SYNTHASE"/>
    <property type="match status" value="1"/>
</dbReference>
<evidence type="ECO:0000259" key="8">
    <source>
        <dbReference type="Pfam" id="PF01656"/>
    </source>
</evidence>
<comment type="cofactor">
    <cofactor evidence="1">
        <name>Mg(2+)</name>
        <dbReference type="ChEBI" id="CHEBI:18420"/>
    </cofactor>
</comment>
<gene>
    <name evidence="10" type="ORF">OEZ85_010644</name>
</gene>
<keyword evidence="6" id="KW-0315">Glutamine amidotransferase</keyword>
<feature type="region of interest" description="Disordered" evidence="7">
    <location>
        <begin position="615"/>
        <end position="650"/>
    </location>
</feature>
<organism evidence="10 11">
    <name type="scientific">Tetradesmus obliquus</name>
    <name type="common">Green alga</name>
    <name type="synonym">Acutodesmus obliquus</name>
    <dbReference type="NCBI Taxonomy" id="3088"/>
    <lineage>
        <taxon>Eukaryota</taxon>
        <taxon>Viridiplantae</taxon>
        <taxon>Chlorophyta</taxon>
        <taxon>core chlorophytes</taxon>
        <taxon>Chlorophyceae</taxon>
        <taxon>CS clade</taxon>
        <taxon>Sphaeropleales</taxon>
        <taxon>Scenedesmaceae</taxon>
        <taxon>Tetradesmus</taxon>
    </lineage>
</organism>
<dbReference type="InterPro" id="IPR027417">
    <property type="entry name" value="P-loop_NTPase"/>
</dbReference>
<evidence type="ECO:0000313" key="11">
    <source>
        <dbReference type="Proteomes" id="UP001244341"/>
    </source>
</evidence>
<dbReference type="InterPro" id="IPR002586">
    <property type="entry name" value="CobQ/CobB/MinD/ParA_Nub-bd_dom"/>
</dbReference>
<reference evidence="10 11" key="1">
    <citation type="submission" date="2023-05" db="EMBL/GenBank/DDBJ databases">
        <title>A 100% complete, gapless, phased diploid assembly of the Scenedesmus obliquus UTEX 3031 genome.</title>
        <authorList>
            <person name="Biondi T.C."/>
            <person name="Hanschen E.R."/>
            <person name="Kwon T."/>
            <person name="Eng W."/>
            <person name="Kruse C.P.S."/>
            <person name="Koehler S.I."/>
            <person name="Kunde Y."/>
            <person name="Gleasner C.D."/>
            <person name="You Mak K.T."/>
            <person name="Polle J."/>
            <person name="Hovde B.T."/>
            <person name="Starkenburg S.R."/>
        </authorList>
    </citation>
    <scope>NUCLEOTIDE SEQUENCE [LARGE SCALE GENOMIC DNA]</scope>
    <source>
        <strain evidence="10 11">DOE0152z</strain>
    </source>
</reference>
<dbReference type="Pfam" id="PF01656">
    <property type="entry name" value="CbiA"/>
    <property type="match status" value="1"/>
</dbReference>
<keyword evidence="11" id="KW-1185">Reference proteome</keyword>
<dbReference type="Gene3D" id="3.40.50.880">
    <property type="match status" value="1"/>
</dbReference>
<keyword evidence="5" id="KW-0460">Magnesium</keyword>
<evidence type="ECO:0000256" key="6">
    <source>
        <dbReference type="ARBA" id="ARBA00022962"/>
    </source>
</evidence>
<feature type="compositionally biased region" description="Low complexity" evidence="7">
    <location>
        <begin position="424"/>
        <end position="434"/>
    </location>
</feature>
<accession>A0ABY8TMX3</accession>
<evidence type="ECO:0000259" key="9">
    <source>
        <dbReference type="Pfam" id="PF07685"/>
    </source>
</evidence>
<evidence type="ECO:0000313" key="10">
    <source>
        <dbReference type="EMBL" id="WIA10453.1"/>
    </source>
</evidence>
<protein>
    <recommendedName>
        <fullName evidence="12">Cobyrinic acid a,c-diamide synthase</fullName>
    </recommendedName>
</protein>
<evidence type="ECO:0000256" key="3">
    <source>
        <dbReference type="ARBA" id="ARBA00022741"/>
    </source>
</evidence>
<feature type="domain" description="CobB/CobQ-like glutamine amidotransferase" evidence="9">
    <location>
        <begin position="276"/>
        <end position="389"/>
    </location>
</feature>
<keyword evidence="4" id="KW-0067">ATP-binding</keyword>
<dbReference type="EMBL" id="CP126209">
    <property type="protein sequence ID" value="WIA10453.1"/>
    <property type="molecule type" value="Genomic_DNA"/>
</dbReference>
<evidence type="ECO:0008006" key="12">
    <source>
        <dbReference type="Google" id="ProtNLM"/>
    </source>
</evidence>
<dbReference type="InterPro" id="IPR004484">
    <property type="entry name" value="CbiA/CobB_synth"/>
</dbReference>
<sequence length="948" mass="96961">MAALVLGGVHAGVGKSILALGLAAALRAEGLTVSSYSVGPGLPQHPPEHSSCLGKLPQQPAGLDGWLLSPDAARAAFHSLSAGADISIVEGCLGLFDGPGADGSEQGSTAQVTQWLQAPVVLVIDAQAFKSARSIVALIKGYAAVDDGLCVAGVILNKVASKALLGELADGLTAAGLDVAVLGCVPKLEELSSSSGSSRQPACAWSPGSTTSSSCCSGSQCQQQQLLPCSPQQLGQLLAQHIDLQQLRAVAARAAVPQSQAPLPPPVRTYRVSMGIAHDEAFFQYFQQNLHMLGAAGVQLVPFSPLRDSKLPPGLSAVLLGSGAVAEFGQQLAANSPMLESLRAFAAAGGLVLGEGAALMYLSRSLQRPGQQQHAMVGLLPFHTKEQQQQEPSSALSYRWSLELQRLGSFTSQLLPGAKSPTGQQQQQQQPQQQGRGHSRNSSFGMGHLPEEAPLSDAAIRVLDSSLPSLLGRTHQTHLGLAVPLSSSRASAAGAAAGAAAGGSAPGSLGAGSYSGGVAGPGSSYMQRLEASSMSASSSVHEQMSQLAASLAAQGGVVPAGGFASGAPSACGESTACTDWEGSALVDGPDGMPRYKLDEDHIRRAQPSLVVVACEENSRDEPHVQHHQQLQDSTRRQSAGGGGDALAAAAQGGGGGAAAGWAWQQANPAGQVSSTTNGAVAVPGRVRLEVSVVQRVLQRAGVLWPEQRAVVLYQRCHSMSEVLEFILVLANAAGVPERGVQLVAGLRARLRAAACRIYSSVSSSSAASLAGSRCGSGDGGSAGSASKSSPLVVVLDGVSPVRLAGFWLPEMLQLAGAQQATICPAAAEPPCSISWAQLRAAAPGMLVLALQGLDAGQAALHIEQLAAQPGFWSLPAVQCGAVYAVDHTLLCRPGPGLVLGVELFGHMVAPEKLALPAGLPMGSVLKLSLHSGQRCRPRLLPNYMARYC</sequence>
<dbReference type="Pfam" id="PF07685">
    <property type="entry name" value="GATase_3"/>
    <property type="match status" value="1"/>
</dbReference>
<evidence type="ECO:0000256" key="2">
    <source>
        <dbReference type="ARBA" id="ARBA00022598"/>
    </source>
</evidence>
<dbReference type="Gene3D" id="3.40.50.300">
    <property type="entry name" value="P-loop containing nucleotide triphosphate hydrolases"/>
    <property type="match status" value="1"/>
</dbReference>
<evidence type="ECO:0000256" key="7">
    <source>
        <dbReference type="SAM" id="MobiDB-lite"/>
    </source>
</evidence>
<feature type="domain" description="CobQ/CobB/MinD/ParA nucleotide binding" evidence="8">
    <location>
        <begin position="11"/>
        <end position="196"/>
    </location>
</feature>
<dbReference type="InterPro" id="IPR011698">
    <property type="entry name" value="GATase_3"/>
</dbReference>
<evidence type="ECO:0000256" key="5">
    <source>
        <dbReference type="ARBA" id="ARBA00022842"/>
    </source>
</evidence>
<evidence type="ECO:0000256" key="1">
    <source>
        <dbReference type="ARBA" id="ARBA00001946"/>
    </source>
</evidence>
<keyword evidence="3" id="KW-0547">Nucleotide-binding</keyword>